<dbReference type="GO" id="GO:0032042">
    <property type="term" value="P:mitochondrial DNA metabolic process"/>
    <property type="evidence" value="ECO:0007669"/>
    <property type="project" value="TreeGrafter"/>
</dbReference>
<keyword evidence="1 4" id="KW-0347">Helicase</keyword>
<evidence type="ECO:0000313" key="4">
    <source>
        <dbReference type="EMBL" id="GJE97325.1"/>
    </source>
</evidence>
<keyword evidence="1 4" id="KW-0067">ATP-binding</keyword>
<dbReference type="GO" id="GO:0036121">
    <property type="term" value="F:double-stranded DNA helicase activity"/>
    <property type="evidence" value="ECO:0007669"/>
    <property type="project" value="TreeGrafter"/>
</dbReference>
<dbReference type="GO" id="GO:0061749">
    <property type="term" value="F:forked DNA-dependent helicase activity"/>
    <property type="evidence" value="ECO:0007669"/>
    <property type="project" value="TreeGrafter"/>
</dbReference>
<dbReference type="InterPro" id="IPR006935">
    <property type="entry name" value="Helicase/UvrB_N"/>
</dbReference>
<comment type="caution">
    <text evidence="4">The sequence shown here is derived from an EMBL/GenBank/DDBJ whole genome shotgun (WGS) entry which is preliminary data.</text>
</comment>
<gene>
    <name evidence="4" type="ORF">PsYK624_135410</name>
</gene>
<organism evidence="4 5">
    <name type="scientific">Phanerochaete sordida</name>
    <dbReference type="NCBI Taxonomy" id="48140"/>
    <lineage>
        <taxon>Eukaryota</taxon>
        <taxon>Fungi</taxon>
        <taxon>Dikarya</taxon>
        <taxon>Basidiomycota</taxon>
        <taxon>Agaricomycotina</taxon>
        <taxon>Agaricomycetes</taxon>
        <taxon>Polyporales</taxon>
        <taxon>Phanerochaetaceae</taxon>
        <taxon>Phanerochaete</taxon>
    </lineage>
</organism>
<dbReference type="PROSITE" id="PS51194">
    <property type="entry name" value="HELICASE_CTER"/>
    <property type="match status" value="1"/>
</dbReference>
<proteinExistence type="predicted"/>
<dbReference type="GO" id="GO:0070125">
    <property type="term" value="P:mitochondrial translational elongation"/>
    <property type="evidence" value="ECO:0007669"/>
    <property type="project" value="TreeGrafter"/>
</dbReference>
<keyword evidence="1 4" id="KW-0378">Hydrolase</keyword>
<dbReference type="GO" id="GO:0000403">
    <property type="term" value="F:Y-form DNA binding"/>
    <property type="evidence" value="ECO:0007669"/>
    <property type="project" value="TreeGrafter"/>
</dbReference>
<dbReference type="InterPro" id="IPR050742">
    <property type="entry name" value="Helicase_Restrict-Modif_Enz"/>
</dbReference>
<keyword evidence="5" id="KW-1185">Reference proteome</keyword>
<dbReference type="Proteomes" id="UP000703269">
    <property type="component" value="Unassembled WGS sequence"/>
</dbReference>
<feature type="domain" description="Helicase C-terminal" evidence="3">
    <location>
        <begin position="201"/>
        <end position="352"/>
    </location>
</feature>
<evidence type="ECO:0000259" key="2">
    <source>
        <dbReference type="PROSITE" id="PS51192"/>
    </source>
</evidence>
<dbReference type="SMART" id="SM00490">
    <property type="entry name" value="HELICc"/>
    <property type="match status" value="1"/>
</dbReference>
<dbReference type="AlphaFoldDB" id="A0A9P3GL74"/>
<evidence type="ECO:0000313" key="5">
    <source>
        <dbReference type="Proteomes" id="UP000703269"/>
    </source>
</evidence>
<dbReference type="CDD" id="cd18799">
    <property type="entry name" value="SF2_C_EcoAI-like"/>
    <property type="match status" value="1"/>
</dbReference>
<sequence>MKPPSSRPSATRALIIVPTIELVHQTVQQARKHFPELQVTVDQGSERASPDADLTVATFQTLAKPGRLAVYDANQFKAIIVDEAHRAASASYRTILSRFHSDVDTTGLEYLAARTRTLPPARVPIIGFSATFSRHDGLGLKAVFEDLVYSYDFLDMIKAGWLSKMRFTIVQGAVDLNAVQLEMQGNDYDAGDLDRILNNPEMNRRVVATWKEHAARRRSTLVFCATVDHLKGLTKEFNKEGIRAEYLTCRTSRQKRQALLEEFRGGQLPVLLNIQVLAEGADVPNIDCILLVRATQSHTLFKQMIGRGSRLSTETGKRDCHIIDFVNTACRAGGVITTPTLSGSPPLDEAWKDQPWATCGIKKPALPRPAIQDAPFEYTHYDSIFAFATAVSEVYSYSPLSWVDCGGGLYLLDCYSDMCVYVQTIWSDEQTSHQIWRTQVRLRCEKSSNQLWRMALPVKWWAKKESSTHIATLDTLKDAIRLSDNFVRSKCTSIEIDWLSRGALWRHRPASESHRAFTASVIKRAGLDEELPDTLTKGRAQEILIKAIYAPLLRRT</sequence>
<dbReference type="PROSITE" id="PS51192">
    <property type="entry name" value="HELICASE_ATP_BIND_1"/>
    <property type="match status" value="1"/>
</dbReference>
<dbReference type="OrthoDB" id="270584at2759"/>
<dbReference type="Pfam" id="PF04851">
    <property type="entry name" value="ResIII"/>
    <property type="match status" value="1"/>
</dbReference>
<evidence type="ECO:0000259" key="3">
    <source>
        <dbReference type="PROSITE" id="PS51194"/>
    </source>
</evidence>
<dbReference type="GO" id="GO:0016787">
    <property type="term" value="F:hydrolase activity"/>
    <property type="evidence" value="ECO:0007669"/>
    <property type="project" value="InterPro"/>
</dbReference>
<dbReference type="InterPro" id="IPR014001">
    <property type="entry name" value="Helicase_ATP-bd"/>
</dbReference>
<reference evidence="4 5" key="1">
    <citation type="submission" date="2021-08" db="EMBL/GenBank/DDBJ databases">
        <title>Draft Genome Sequence of Phanerochaete sordida strain YK-624.</title>
        <authorList>
            <person name="Mori T."/>
            <person name="Dohra H."/>
            <person name="Suzuki T."/>
            <person name="Kawagishi H."/>
            <person name="Hirai H."/>
        </authorList>
    </citation>
    <scope>NUCLEOTIDE SEQUENCE [LARGE SCALE GENOMIC DNA]</scope>
    <source>
        <strain evidence="4 5">YK-624</strain>
    </source>
</reference>
<dbReference type="Pfam" id="PF00271">
    <property type="entry name" value="Helicase_C"/>
    <property type="match status" value="1"/>
</dbReference>
<dbReference type="InterPro" id="IPR001650">
    <property type="entry name" value="Helicase_C-like"/>
</dbReference>
<accession>A0A9P3GL74</accession>
<dbReference type="PANTHER" id="PTHR47396">
    <property type="entry name" value="TYPE I RESTRICTION ENZYME ECOKI R PROTEIN"/>
    <property type="match status" value="1"/>
</dbReference>
<dbReference type="EMBL" id="BPQB01000070">
    <property type="protein sequence ID" value="GJE97325.1"/>
    <property type="molecule type" value="Genomic_DNA"/>
</dbReference>
<evidence type="ECO:0000256" key="1">
    <source>
        <dbReference type="ARBA" id="ARBA00022806"/>
    </source>
</evidence>
<dbReference type="GO" id="GO:0005524">
    <property type="term" value="F:ATP binding"/>
    <property type="evidence" value="ECO:0007669"/>
    <property type="project" value="InterPro"/>
</dbReference>
<dbReference type="PANTHER" id="PTHR47396:SF1">
    <property type="entry name" value="ATP-DEPENDENT HELICASE IRC3-RELATED"/>
    <property type="match status" value="1"/>
</dbReference>
<keyword evidence="1 4" id="KW-0547">Nucleotide-binding</keyword>
<feature type="domain" description="Helicase ATP-binding" evidence="2">
    <location>
        <begin position="1"/>
        <end position="150"/>
    </location>
</feature>
<dbReference type="SUPFAM" id="SSF52540">
    <property type="entry name" value="P-loop containing nucleoside triphosphate hydrolases"/>
    <property type="match status" value="1"/>
</dbReference>
<dbReference type="Gene3D" id="3.40.50.300">
    <property type="entry name" value="P-loop containing nucleotide triphosphate hydrolases"/>
    <property type="match status" value="2"/>
</dbReference>
<dbReference type="GO" id="GO:0005759">
    <property type="term" value="C:mitochondrial matrix"/>
    <property type="evidence" value="ECO:0007669"/>
    <property type="project" value="TreeGrafter"/>
</dbReference>
<protein>
    <submittedName>
        <fullName evidence="4">DEAD/DEAH box helicase</fullName>
    </submittedName>
</protein>
<dbReference type="InterPro" id="IPR027417">
    <property type="entry name" value="P-loop_NTPase"/>
</dbReference>
<name>A0A9P3GL74_9APHY</name>